<evidence type="ECO:0000313" key="1">
    <source>
        <dbReference type="EMBL" id="KAF6040249.1"/>
    </source>
</evidence>
<comment type="caution">
    <text evidence="1">The sequence shown here is derived from an EMBL/GenBank/DDBJ whole genome shotgun (WGS) entry which is preliminary data.</text>
</comment>
<proteinExistence type="predicted"/>
<accession>A0A7J7KPY4</accession>
<organism evidence="1 2">
    <name type="scientific">Bugula neritina</name>
    <name type="common">Brown bryozoan</name>
    <name type="synonym">Sertularia neritina</name>
    <dbReference type="NCBI Taxonomy" id="10212"/>
    <lineage>
        <taxon>Eukaryota</taxon>
        <taxon>Metazoa</taxon>
        <taxon>Spiralia</taxon>
        <taxon>Lophotrochozoa</taxon>
        <taxon>Bryozoa</taxon>
        <taxon>Gymnolaemata</taxon>
        <taxon>Cheilostomatida</taxon>
        <taxon>Flustrina</taxon>
        <taxon>Buguloidea</taxon>
        <taxon>Bugulidae</taxon>
        <taxon>Bugula</taxon>
    </lineage>
</organism>
<sequence>MLIYCMGCEAEAIINQITVRQPRAAVAADAARGIIAVEAEDAERTLYARTVEALDAYFTPRDNHLHYAVLFMSRSQQSEESNEHFIRSLHELVSRCSGWDQQHKEDMMRIPLLAGMKDIDLSLDLQVNDNITLD</sequence>
<dbReference type="AlphaFoldDB" id="A0A7J7KPY4"/>
<dbReference type="OrthoDB" id="6160000at2759"/>
<protein>
    <submittedName>
        <fullName evidence="1">Uncharacterized protein</fullName>
    </submittedName>
</protein>
<name>A0A7J7KPY4_BUGNE</name>
<evidence type="ECO:0000313" key="2">
    <source>
        <dbReference type="Proteomes" id="UP000593567"/>
    </source>
</evidence>
<dbReference type="EMBL" id="VXIV02000164">
    <property type="protein sequence ID" value="KAF6040249.1"/>
    <property type="molecule type" value="Genomic_DNA"/>
</dbReference>
<reference evidence="1" key="1">
    <citation type="submission" date="2020-06" db="EMBL/GenBank/DDBJ databases">
        <title>Draft genome of Bugula neritina, a colonial animal packing powerful symbionts and potential medicines.</title>
        <authorList>
            <person name="Rayko M."/>
        </authorList>
    </citation>
    <scope>NUCLEOTIDE SEQUENCE [LARGE SCALE GENOMIC DNA]</scope>
    <source>
        <strain evidence="1">Kwan_BN1</strain>
    </source>
</reference>
<dbReference type="Proteomes" id="UP000593567">
    <property type="component" value="Unassembled WGS sequence"/>
</dbReference>
<keyword evidence="2" id="KW-1185">Reference proteome</keyword>
<gene>
    <name evidence="1" type="ORF">EB796_001463</name>
</gene>